<comment type="caution">
    <text evidence="4">The sequence shown here is derived from an EMBL/GenBank/DDBJ whole genome shotgun (WGS) entry which is preliminary data.</text>
</comment>
<reference evidence="4" key="1">
    <citation type="submission" date="2023-08" db="EMBL/GenBank/DDBJ databases">
        <authorList>
            <person name="Audoor S."/>
            <person name="Bilcke G."/>
        </authorList>
    </citation>
    <scope>NUCLEOTIDE SEQUENCE</scope>
</reference>
<evidence type="ECO:0000256" key="1">
    <source>
        <dbReference type="SAM" id="MobiDB-lite"/>
    </source>
</evidence>
<feature type="transmembrane region" description="Helical" evidence="2">
    <location>
        <begin position="333"/>
        <end position="353"/>
    </location>
</feature>
<feature type="signal peptide" evidence="3">
    <location>
        <begin position="1"/>
        <end position="18"/>
    </location>
</feature>
<keyword evidence="5" id="KW-1185">Reference proteome</keyword>
<keyword evidence="3" id="KW-0732">Signal</keyword>
<feature type="region of interest" description="Disordered" evidence="1">
    <location>
        <begin position="229"/>
        <end position="274"/>
    </location>
</feature>
<accession>A0AAD2G024</accession>
<sequence>MMKNLSFLLLVFLSRAKANFEMGVTGALDQDDNTQYHMEVTGGFDFEGLTSSCGSMTDCGACTNTYSCHWCSHDNACHAKGSWRGCSWGATCSAPEPQGCTAHTTCSDCALASHTCHWCAFDNACHAVGSPHGCAAGVDCYSNEICRRKEPQKFQRIVTEMPMGFIAFVVLVSFVLIVSLSLCLGLLGTMCGGYQDVDSTNEPASTPSSITGINMNQMAATDPAYTAVATEAPEGSSSQMEQGENINGPAQQTGDDDGIPNQDQSTIVEGTDDPMHPLDVAGSSSNYVQMAENAEEEEPNETARLLEDPPGIIATPPPTGPRRMRKVPRTCRMIQIVSVLLVLLLASMSVYFFPVMPTFSVCNDSIGWRRIIEHIIAMRIDASFEVLISLSNKNRIAVALDRGNGTFQFDGRPLGTFVIPPVTVESMAISDLMILAKASPDRHQALKIVQAFRNGHLILDADFDATIRLPWFFNYTRNITVNHYLVDVTAPKDRTLCQCQDDTKNSTTPEFLLDLIPEFDELMSDLDHENDSSFVHNGEVAPYGSQALN</sequence>
<feature type="transmembrane region" description="Helical" evidence="2">
    <location>
        <begin position="163"/>
        <end position="187"/>
    </location>
</feature>
<evidence type="ECO:0000256" key="3">
    <source>
        <dbReference type="SAM" id="SignalP"/>
    </source>
</evidence>
<proteinExistence type="predicted"/>
<evidence type="ECO:0000256" key="2">
    <source>
        <dbReference type="SAM" id="Phobius"/>
    </source>
</evidence>
<keyword evidence="2" id="KW-0812">Transmembrane</keyword>
<dbReference type="EMBL" id="CAKOGP040001980">
    <property type="protein sequence ID" value="CAJ1958876.1"/>
    <property type="molecule type" value="Genomic_DNA"/>
</dbReference>
<organism evidence="4 5">
    <name type="scientific">Cylindrotheca closterium</name>
    <dbReference type="NCBI Taxonomy" id="2856"/>
    <lineage>
        <taxon>Eukaryota</taxon>
        <taxon>Sar</taxon>
        <taxon>Stramenopiles</taxon>
        <taxon>Ochrophyta</taxon>
        <taxon>Bacillariophyta</taxon>
        <taxon>Bacillariophyceae</taxon>
        <taxon>Bacillariophycidae</taxon>
        <taxon>Bacillariales</taxon>
        <taxon>Bacillariaceae</taxon>
        <taxon>Cylindrotheca</taxon>
    </lineage>
</organism>
<evidence type="ECO:0000313" key="5">
    <source>
        <dbReference type="Proteomes" id="UP001295423"/>
    </source>
</evidence>
<evidence type="ECO:0000313" key="4">
    <source>
        <dbReference type="EMBL" id="CAJ1958876.1"/>
    </source>
</evidence>
<dbReference type="AlphaFoldDB" id="A0AAD2G024"/>
<feature type="chain" id="PRO_5042180175" evidence="3">
    <location>
        <begin position="19"/>
        <end position="549"/>
    </location>
</feature>
<gene>
    <name evidence="4" type="ORF">CYCCA115_LOCUS17396</name>
</gene>
<name>A0AAD2G024_9STRA</name>
<protein>
    <submittedName>
        <fullName evidence="4">Uncharacterized protein</fullName>
    </submittedName>
</protein>
<keyword evidence="2" id="KW-0472">Membrane</keyword>
<keyword evidence="2" id="KW-1133">Transmembrane helix</keyword>
<feature type="compositionally biased region" description="Polar residues" evidence="1">
    <location>
        <begin position="235"/>
        <end position="253"/>
    </location>
</feature>
<dbReference type="Proteomes" id="UP001295423">
    <property type="component" value="Unassembled WGS sequence"/>
</dbReference>